<dbReference type="Proteomes" id="UP000288805">
    <property type="component" value="Unassembled WGS sequence"/>
</dbReference>
<name>A0A438CSU0_VITVI</name>
<proteinExistence type="predicted"/>
<accession>A0A438CSU0</accession>
<evidence type="ECO:0000313" key="2">
    <source>
        <dbReference type="EMBL" id="RVW26260.1"/>
    </source>
</evidence>
<keyword evidence="1" id="KW-1133">Transmembrane helix</keyword>
<protein>
    <submittedName>
        <fullName evidence="2">Uncharacterized protein</fullName>
    </submittedName>
</protein>
<keyword evidence="1" id="KW-0812">Transmembrane</keyword>
<gene>
    <name evidence="2" type="ORF">CK203_108886</name>
</gene>
<dbReference type="AlphaFoldDB" id="A0A438CSU0"/>
<dbReference type="EMBL" id="QGNW01002023">
    <property type="protein sequence ID" value="RVW26260.1"/>
    <property type="molecule type" value="Genomic_DNA"/>
</dbReference>
<reference evidence="2 3" key="1">
    <citation type="journal article" date="2018" name="PLoS Genet.">
        <title>Population sequencing reveals clonal diversity and ancestral inbreeding in the grapevine cultivar Chardonnay.</title>
        <authorList>
            <person name="Roach M.J."/>
            <person name="Johnson D.L."/>
            <person name="Bohlmann J."/>
            <person name="van Vuuren H.J."/>
            <person name="Jones S.J."/>
            <person name="Pretorius I.S."/>
            <person name="Schmidt S.A."/>
            <person name="Borneman A.R."/>
        </authorList>
    </citation>
    <scope>NUCLEOTIDE SEQUENCE [LARGE SCALE GENOMIC DNA]</scope>
    <source>
        <strain evidence="3">cv. Chardonnay</strain>
        <tissue evidence="2">Leaf</tissue>
    </source>
</reference>
<evidence type="ECO:0000313" key="3">
    <source>
        <dbReference type="Proteomes" id="UP000288805"/>
    </source>
</evidence>
<comment type="caution">
    <text evidence="2">The sequence shown here is derived from an EMBL/GenBank/DDBJ whole genome shotgun (WGS) entry which is preliminary data.</text>
</comment>
<keyword evidence="1" id="KW-0472">Membrane</keyword>
<feature type="transmembrane region" description="Helical" evidence="1">
    <location>
        <begin position="77"/>
        <end position="96"/>
    </location>
</feature>
<sequence length="105" mass="11413">MIGKQAVEHDVVKLEIKLYRSRALETNILGSWSWQDSEILGEKNGGSDSSGVLKFSYRFGEVVIVNQPSGHGSTSPLVAQLVVLFIRVVIAAALSIDIPFSWVGV</sequence>
<evidence type="ECO:0000256" key="1">
    <source>
        <dbReference type="SAM" id="Phobius"/>
    </source>
</evidence>
<organism evidence="2 3">
    <name type="scientific">Vitis vinifera</name>
    <name type="common">Grape</name>
    <dbReference type="NCBI Taxonomy" id="29760"/>
    <lineage>
        <taxon>Eukaryota</taxon>
        <taxon>Viridiplantae</taxon>
        <taxon>Streptophyta</taxon>
        <taxon>Embryophyta</taxon>
        <taxon>Tracheophyta</taxon>
        <taxon>Spermatophyta</taxon>
        <taxon>Magnoliopsida</taxon>
        <taxon>eudicotyledons</taxon>
        <taxon>Gunneridae</taxon>
        <taxon>Pentapetalae</taxon>
        <taxon>rosids</taxon>
        <taxon>Vitales</taxon>
        <taxon>Vitaceae</taxon>
        <taxon>Viteae</taxon>
        <taxon>Vitis</taxon>
    </lineage>
</organism>